<dbReference type="OrthoDB" id="4147798at2759"/>
<proteinExistence type="predicted"/>
<comment type="caution">
    <text evidence="2">The sequence shown here is derived from an EMBL/GenBank/DDBJ whole genome shotgun (WGS) entry which is preliminary data.</text>
</comment>
<evidence type="ECO:0000313" key="2">
    <source>
        <dbReference type="EMBL" id="CAF9919110.1"/>
    </source>
</evidence>
<reference evidence="2" key="1">
    <citation type="submission" date="2021-03" db="EMBL/GenBank/DDBJ databases">
        <authorList>
            <person name="Tagirdzhanova G."/>
        </authorList>
    </citation>
    <scope>NUCLEOTIDE SEQUENCE</scope>
</reference>
<name>A0A8H3F8P7_9LECA</name>
<dbReference type="Proteomes" id="UP000664203">
    <property type="component" value="Unassembled WGS sequence"/>
</dbReference>
<dbReference type="AlphaFoldDB" id="A0A8H3F8P7"/>
<dbReference type="EMBL" id="CAJPDR010000118">
    <property type="protein sequence ID" value="CAF9919110.1"/>
    <property type="molecule type" value="Genomic_DNA"/>
</dbReference>
<gene>
    <name evidence="2" type="ORF">ALECFALPRED_000964</name>
</gene>
<keyword evidence="3" id="KW-1185">Reference proteome</keyword>
<accession>A0A8H3F8P7</accession>
<evidence type="ECO:0000256" key="1">
    <source>
        <dbReference type="SAM" id="MobiDB-lite"/>
    </source>
</evidence>
<sequence>MSRHNRRRTRGGHKASAPCQHDAFELPPSADPPDPKLATARQGRRNPLSAKHWHSRYLAWQAREKKQREESERLKEERKRIFGGDGNNGEKEEEERLCLRMMDYFVRLDYLE</sequence>
<organism evidence="2 3">
    <name type="scientific">Alectoria fallacina</name>
    <dbReference type="NCBI Taxonomy" id="1903189"/>
    <lineage>
        <taxon>Eukaryota</taxon>
        <taxon>Fungi</taxon>
        <taxon>Dikarya</taxon>
        <taxon>Ascomycota</taxon>
        <taxon>Pezizomycotina</taxon>
        <taxon>Lecanoromycetes</taxon>
        <taxon>OSLEUM clade</taxon>
        <taxon>Lecanoromycetidae</taxon>
        <taxon>Lecanorales</taxon>
        <taxon>Lecanorineae</taxon>
        <taxon>Parmeliaceae</taxon>
        <taxon>Alectoria</taxon>
    </lineage>
</organism>
<feature type="compositionally biased region" description="Basic residues" evidence="1">
    <location>
        <begin position="1"/>
        <end position="13"/>
    </location>
</feature>
<protein>
    <submittedName>
        <fullName evidence="2">Uncharacterized protein</fullName>
    </submittedName>
</protein>
<feature type="region of interest" description="Disordered" evidence="1">
    <location>
        <begin position="1"/>
        <end position="50"/>
    </location>
</feature>
<evidence type="ECO:0000313" key="3">
    <source>
        <dbReference type="Proteomes" id="UP000664203"/>
    </source>
</evidence>